<comment type="subcellular location">
    <subcellularLocation>
        <location evidence="1">Cell inner membrane</location>
        <topology evidence="1">Multi-pass membrane protein</topology>
    </subcellularLocation>
</comment>
<feature type="transmembrane region" description="Helical" evidence="9">
    <location>
        <begin position="7"/>
        <end position="28"/>
    </location>
</feature>
<feature type="transmembrane region" description="Helical" evidence="9">
    <location>
        <begin position="77"/>
        <end position="96"/>
    </location>
</feature>
<evidence type="ECO:0000256" key="9">
    <source>
        <dbReference type="SAM" id="Phobius"/>
    </source>
</evidence>
<evidence type="ECO:0000256" key="4">
    <source>
        <dbReference type="ARBA" id="ARBA00022519"/>
    </source>
</evidence>
<keyword evidence="2" id="KW-0813">Transport</keyword>
<comment type="similarity">
    <text evidence="8">Belongs to the TsuA/YedE (TC 9.B.102) family.</text>
</comment>
<evidence type="ECO:0000256" key="5">
    <source>
        <dbReference type="ARBA" id="ARBA00022692"/>
    </source>
</evidence>
<dbReference type="PANTHER" id="PTHR30574">
    <property type="entry name" value="INNER MEMBRANE PROTEIN YEDE"/>
    <property type="match status" value="1"/>
</dbReference>
<keyword evidence="5 9" id="KW-0812">Transmembrane</keyword>
<dbReference type="PANTHER" id="PTHR30574:SF1">
    <property type="entry name" value="SULPHUR TRANSPORT DOMAIN-CONTAINING PROTEIN"/>
    <property type="match status" value="1"/>
</dbReference>
<evidence type="ECO:0000256" key="6">
    <source>
        <dbReference type="ARBA" id="ARBA00022989"/>
    </source>
</evidence>
<keyword evidence="6 9" id="KW-1133">Transmembrane helix</keyword>
<dbReference type="Proteomes" id="UP000291088">
    <property type="component" value="Unassembled WGS sequence"/>
</dbReference>
<accession>A0A4Q2S8N0</accession>
<evidence type="ECO:0000313" key="11">
    <source>
        <dbReference type="Proteomes" id="UP000291088"/>
    </source>
</evidence>
<evidence type="ECO:0000256" key="1">
    <source>
        <dbReference type="ARBA" id="ARBA00004429"/>
    </source>
</evidence>
<dbReference type="GO" id="GO:0005886">
    <property type="term" value="C:plasma membrane"/>
    <property type="evidence" value="ECO:0007669"/>
    <property type="project" value="UniProtKB-SubCell"/>
</dbReference>
<dbReference type="RefSeq" id="WP_129334463.1">
    <property type="nucleotide sequence ID" value="NZ_SDVB01000391.1"/>
</dbReference>
<dbReference type="EMBL" id="SDVB01000391">
    <property type="protein sequence ID" value="RYB97032.1"/>
    <property type="molecule type" value="Genomic_DNA"/>
</dbReference>
<gene>
    <name evidence="10" type="ORF">EUU22_23830</name>
</gene>
<dbReference type="InterPro" id="IPR007272">
    <property type="entry name" value="Sulf_transp_TsuA/YedE"/>
</dbReference>
<evidence type="ECO:0000256" key="2">
    <source>
        <dbReference type="ARBA" id="ARBA00022448"/>
    </source>
</evidence>
<evidence type="ECO:0000256" key="8">
    <source>
        <dbReference type="ARBA" id="ARBA00035655"/>
    </source>
</evidence>
<comment type="caution">
    <text evidence="10">The sequence shown here is derived from an EMBL/GenBank/DDBJ whole genome shotgun (WGS) entry which is preliminary data.</text>
</comment>
<proteinExistence type="inferred from homology"/>
<dbReference type="AlphaFoldDB" id="A0A4Q2S8N0"/>
<evidence type="ECO:0000256" key="3">
    <source>
        <dbReference type="ARBA" id="ARBA00022475"/>
    </source>
</evidence>
<sequence length="138" mass="13835">MTEFTPFLSFAGGLLIGLAAVLLMAFWGRIAGMSAIVIGVVPPLSADWGWRAAFLAGAIGAPALLQATGHTVSFSAPLSLAALVVGGVVTGLGVTFGSGCTSGHGVCGLARLSPRSIAATASFMAAAFVTVFLLRHVF</sequence>
<evidence type="ECO:0000313" key="10">
    <source>
        <dbReference type="EMBL" id="RYB97032.1"/>
    </source>
</evidence>
<reference evidence="10 11" key="1">
    <citation type="submission" date="2019-01" db="EMBL/GenBank/DDBJ databases">
        <authorList>
            <person name="Deng T."/>
        </authorList>
    </citation>
    <scope>NUCLEOTIDE SEQUENCE [LARGE SCALE GENOMIC DNA]</scope>
    <source>
        <strain evidence="10 11">F8825</strain>
    </source>
</reference>
<feature type="transmembrane region" description="Helical" evidence="9">
    <location>
        <begin position="48"/>
        <end position="65"/>
    </location>
</feature>
<keyword evidence="11" id="KW-1185">Reference proteome</keyword>
<name>A0A4Q2S8N0_9HYPH</name>
<evidence type="ECO:0000256" key="7">
    <source>
        <dbReference type="ARBA" id="ARBA00023136"/>
    </source>
</evidence>
<keyword evidence="4" id="KW-0997">Cell inner membrane</keyword>
<protein>
    <submittedName>
        <fullName evidence="10">YeeE/YedE family protein</fullName>
    </submittedName>
</protein>
<organism evidence="10 11">
    <name type="scientific">Ciceribacter ferrooxidans</name>
    <dbReference type="NCBI Taxonomy" id="2509717"/>
    <lineage>
        <taxon>Bacteria</taxon>
        <taxon>Pseudomonadati</taxon>
        <taxon>Pseudomonadota</taxon>
        <taxon>Alphaproteobacteria</taxon>
        <taxon>Hyphomicrobiales</taxon>
        <taxon>Rhizobiaceae</taxon>
        <taxon>Ciceribacter</taxon>
    </lineage>
</organism>
<feature type="transmembrane region" description="Helical" evidence="9">
    <location>
        <begin position="116"/>
        <end position="134"/>
    </location>
</feature>
<keyword evidence="3" id="KW-1003">Cell membrane</keyword>
<keyword evidence="7 9" id="KW-0472">Membrane</keyword>